<evidence type="ECO:0000259" key="3">
    <source>
        <dbReference type="Pfam" id="PF08327"/>
    </source>
</evidence>
<proteinExistence type="inferred from homology"/>
<dbReference type="InterPro" id="IPR023393">
    <property type="entry name" value="START-like_dom_sf"/>
</dbReference>
<feature type="region of interest" description="Disordered" evidence="2">
    <location>
        <begin position="1"/>
        <end position="21"/>
    </location>
</feature>
<sequence>MTSTDAPSPAAQHTLSTTHDAPASPAALWDAWARVHEWWGPSGFRSTVREFDFTEGGRFEVVMHGPDGTDYPNLYVFDELTRPTRVIWTSTGSQEFGLAPFRSVLHCEPRGPHTRITLTAYFPSAEEKRRHVEDFGAEQGSRDLLRRLGEEAARS</sequence>
<evidence type="ECO:0000256" key="2">
    <source>
        <dbReference type="SAM" id="MobiDB-lite"/>
    </source>
</evidence>
<protein>
    <submittedName>
        <fullName evidence="4">SRPBCC domain-containing protein</fullName>
    </submittedName>
</protein>
<reference evidence="4 5" key="1">
    <citation type="submission" date="2021-05" db="EMBL/GenBank/DDBJ databases">
        <title>Kineosporia and Streptomyces sp. nov. two new marine actinobacteria isolated from Coral.</title>
        <authorList>
            <person name="Buangrab K."/>
            <person name="Sutthacheep M."/>
            <person name="Yeemin T."/>
            <person name="Harunari E."/>
            <person name="Igarashi Y."/>
            <person name="Kanchanasin P."/>
            <person name="Tanasupawat S."/>
            <person name="Phongsopitanun W."/>
        </authorList>
    </citation>
    <scope>NUCLEOTIDE SEQUENCE [LARGE SCALE GENOMIC DNA]</scope>
    <source>
        <strain evidence="4 5">J2-2</strain>
    </source>
</reference>
<dbReference type="RefSeq" id="WP_214154627.1">
    <property type="nucleotide sequence ID" value="NZ_JAHBAY010000002.1"/>
</dbReference>
<dbReference type="Proteomes" id="UP001197247">
    <property type="component" value="Unassembled WGS sequence"/>
</dbReference>
<dbReference type="Gene3D" id="3.30.530.20">
    <property type="match status" value="1"/>
</dbReference>
<dbReference type="Pfam" id="PF08327">
    <property type="entry name" value="AHSA1"/>
    <property type="match status" value="1"/>
</dbReference>
<organism evidence="4 5">
    <name type="scientific">Kineosporia corallincola</name>
    <dbReference type="NCBI Taxonomy" id="2835133"/>
    <lineage>
        <taxon>Bacteria</taxon>
        <taxon>Bacillati</taxon>
        <taxon>Actinomycetota</taxon>
        <taxon>Actinomycetes</taxon>
        <taxon>Kineosporiales</taxon>
        <taxon>Kineosporiaceae</taxon>
        <taxon>Kineosporia</taxon>
    </lineage>
</organism>
<comment type="similarity">
    <text evidence="1">Belongs to the AHA1 family.</text>
</comment>
<keyword evidence="5" id="KW-1185">Reference proteome</keyword>
<evidence type="ECO:0000313" key="4">
    <source>
        <dbReference type="EMBL" id="MBT0768327.1"/>
    </source>
</evidence>
<dbReference type="EMBL" id="JAHBAY010000002">
    <property type="protein sequence ID" value="MBT0768327.1"/>
    <property type="molecule type" value="Genomic_DNA"/>
</dbReference>
<name>A0ABS5TB75_9ACTN</name>
<accession>A0ABS5TB75</accession>
<feature type="domain" description="Activator of Hsp90 ATPase homologue 1/2-like C-terminal" evidence="3">
    <location>
        <begin position="23"/>
        <end position="150"/>
    </location>
</feature>
<comment type="caution">
    <text evidence="4">The sequence shown here is derived from an EMBL/GenBank/DDBJ whole genome shotgun (WGS) entry which is preliminary data.</text>
</comment>
<gene>
    <name evidence="4" type="ORF">KIH74_05295</name>
</gene>
<evidence type="ECO:0000256" key="1">
    <source>
        <dbReference type="ARBA" id="ARBA00006817"/>
    </source>
</evidence>
<evidence type="ECO:0000313" key="5">
    <source>
        <dbReference type="Proteomes" id="UP001197247"/>
    </source>
</evidence>
<dbReference type="InterPro" id="IPR013538">
    <property type="entry name" value="ASHA1/2-like_C"/>
</dbReference>
<feature type="compositionally biased region" description="Polar residues" evidence="2">
    <location>
        <begin position="1"/>
        <end position="19"/>
    </location>
</feature>
<dbReference type="SUPFAM" id="SSF55961">
    <property type="entry name" value="Bet v1-like"/>
    <property type="match status" value="1"/>
</dbReference>